<name>A0ABV1JAG2_9ACTN</name>
<comment type="caution">
    <text evidence="4">The sequence shown here is derived from an EMBL/GenBank/DDBJ whole genome shotgun (WGS) entry which is preliminary data.</text>
</comment>
<gene>
    <name evidence="4" type="ORF">AAA083_01995</name>
</gene>
<organism evidence="4 5">
    <name type="scientific">Raoultibacter massiliensis</name>
    <dbReference type="NCBI Taxonomy" id="1852371"/>
    <lineage>
        <taxon>Bacteria</taxon>
        <taxon>Bacillati</taxon>
        <taxon>Actinomycetota</taxon>
        <taxon>Coriobacteriia</taxon>
        <taxon>Eggerthellales</taxon>
        <taxon>Eggerthellaceae</taxon>
        <taxon>Raoultibacter</taxon>
    </lineage>
</organism>
<dbReference type="Proteomes" id="UP001487305">
    <property type="component" value="Unassembled WGS sequence"/>
</dbReference>
<proteinExistence type="inferred from homology"/>
<dbReference type="PANTHER" id="PTHR30005">
    <property type="entry name" value="EXOPOLYPHOSPHATASE"/>
    <property type="match status" value="1"/>
</dbReference>
<protein>
    <submittedName>
        <fullName evidence="4">Exopolyphosphatase</fullName>
    </submittedName>
</protein>
<dbReference type="Gene3D" id="3.30.420.40">
    <property type="match status" value="1"/>
</dbReference>
<dbReference type="PANTHER" id="PTHR30005:SF0">
    <property type="entry name" value="RETROGRADE REGULATION PROTEIN 2"/>
    <property type="match status" value="1"/>
</dbReference>
<accession>A0ABV1JAG2</accession>
<dbReference type="SUPFAM" id="SSF53067">
    <property type="entry name" value="Actin-like ATPase domain"/>
    <property type="match status" value="2"/>
</dbReference>
<dbReference type="EMBL" id="JBBNOP010000001">
    <property type="protein sequence ID" value="MEQ3361743.1"/>
    <property type="molecule type" value="Genomic_DNA"/>
</dbReference>
<dbReference type="CDD" id="cd24052">
    <property type="entry name" value="ASKHA_NBD_HpPPX-GppA-like"/>
    <property type="match status" value="1"/>
</dbReference>
<evidence type="ECO:0000313" key="5">
    <source>
        <dbReference type="Proteomes" id="UP001487305"/>
    </source>
</evidence>
<dbReference type="InterPro" id="IPR003695">
    <property type="entry name" value="Ppx_GppA_N"/>
</dbReference>
<dbReference type="Pfam" id="PF02541">
    <property type="entry name" value="Ppx-GppA"/>
    <property type="match status" value="1"/>
</dbReference>
<evidence type="ECO:0000259" key="3">
    <source>
        <dbReference type="Pfam" id="PF02541"/>
    </source>
</evidence>
<comment type="similarity">
    <text evidence="1">Belongs to the GppA/Ppx family.</text>
</comment>
<dbReference type="InterPro" id="IPR050273">
    <property type="entry name" value="GppA/Ppx_hydrolase"/>
</dbReference>
<dbReference type="InterPro" id="IPR043129">
    <property type="entry name" value="ATPase_NBD"/>
</dbReference>
<dbReference type="RefSeq" id="WP_102375345.1">
    <property type="nucleotide sequence ID" value="NZ_JBBNOP010000001.1"/>
</dbReference>
<evidence type="ECO:0000256" key="2">
    <source>
        <dbReference type="SAM" id="MobiDB-lite"/>
    </source>
</evidence>
<feature type="domain" description="Ppx/GppA phosphatase N-terminal" evidence="3">
    <location>
        <begin position="51"/>
        <end position="305"/>
    </location>
</feature>
<feature type="region of interest" description="Disordered" evidence="2">
    <location>
        <begin position="311"/>
        <end position="348"/>
    </location>
</feature>
<feature type="compositionally biased region" description="Gly residues" evidence="2">
    <location>
        <begin position="318"/>
        <end position="335"/>
    </location>
</feature>
<reference evidence="4 5" key="1">
    <citation type="submission" date="2024-04" db="EMBL/GenBank/DDBJ databases">
        <title>Human intestinal bacterial collection.</title>
        <authorList>
            <person name="Pauvert C."/>
            <person name="Hitch T.C.A."/>
            <person name="Clavel T."/>
        </authorList>
    </citation>
    <scope>NUCLEOTIDE SEQUENCE [LARGE SCALE GENOMIC DNA]</scope>
    <source>
        <strain evidence="4 5">CLA-KB-H42</strain>
    </source>
</reference>
<evidence type="ECO:0000313" key="4">
    <source>
        <dbReference type="EMBL" id="MEQ3361743.1"/>
    </source>
</evidence>
<keyword evidence="5" id="KW-1185">Reference proteome</keyword>
<evidence type="ECO:0000256" key="1">
    <source>
        <dbReference type="ARBA" id="ARBA00007125"/>
    </source>
</evidence>
<dbReference type="Gene3D" id="3.30.420.150">
    <property type="entry name" value="Exopolyphosphatase. Domain 2"/>
    <property type="match status" value="1"/>
</dbReference>
<sequence>MPNYGVIDLGSNTIRLCVYEVKDDSKRSYTRKDFRTLLNNKVMAGLSAHVADGSFTDKGIDHALDVLAGHAKRLKYFDCKRTDVFATAVLRNCENSSAAVRAIEKGSGFSITLLSAEDEAHLGFVGATCDRAIEGGTLIDIGGGSTELTRIARGADHDNVSIGQGSLSSFAAHVRGILPTQSEARAIEDALEDRLGSIDASRYRCDTLYGIGGSVRAAAKMCAESYGQGVRPERLTPEDLDAIIGSCLADPDAFAHTALKAAPDRIHTLVPGCLIIRRLLRDTGASSLVICKKGVREGYLIERMLRGRSDFGREGKRIGTGGESHSGRNGAGNTGSGQARTGTDKHGR</sequence>